<dbReference type="Gene3D" id="3.40.140.10">
    <property type="entry name" value="Cytidine Deaminase, domain 2"/>
    <property type="match status" value="1"/>
</dbReference>
<dbReference type="PROSITE" id="PS51747">
    <property type="entry name" value="CYT_DCMP_DEAMINASES_2"/>
    <property type="match status" value="1"/>
</dbReference>
<dbReference type="GO" id="GO:0047974">
    <property type="term" value="F:guanosine deaminase activity"/>
    <property type="evidence" value="ECO:0007669"/>
    <property type="project" value="TreeGrafter"/>
</dbReference>
<dbReference type="Proteomes" id="UP000295075">
    <property type="component" value="Unassembled WGS sequence"/>
</dbReference>
<dbReference type="PANTHER" id="PTHR11079">
    <property type="entry name" value="CYTOSINE DEAMINASE FAMILY MEMBER"/>
    <property type="match status" value="1"/>
</dbReference>
<dbReference type="CDD" id="cd01285">
    <property type="entry name" value="nucleoside_deaminase"/>
    <property type="match status" value="1"/>
</dbReference>
<protein>
    <submittedName>
        <fullName evidence="2">Nucleoside deaminase</fullName>
    </submittedName>
</protein>
<reference evidence="2 3" key="1">
    <citation type="submission" date="2019-03" db="EMBL/GenBank/DDBJ databases">
        <title>Draft genome sequences of novel Actinobacteria.</title>
        <authorList>
            <person name="Sahin N."/>
            <person name="Ay H."/>
            <person name="Saygin H."/>
        </authorList>
    </citation>
    <scope>NUCLEOTIDE SEQUENCE [LARGE SCALE GENOMIC DNA]</scope>
    <source>
        <strain evidence="2 3">JCM 30547</strain>
    </source>
</reference>
<dbReference type="Pfam" id="PF00383">
    <property type="entry name" value="dCMP_cyt_deam_1"/>
    <property type="match status" value="1"/>
</dbReference>
<sequence length="161" mass="17346">MPTDPLDHLTPHIEEAVRISSSHVAEGGIPFSGIVVRDGHVLGTGFNRVLEDDDPTAHAEVVALRAAAKKSGRFGVAGATLIASGEPCALCYMAALYFNIEHIVYAADRKTAEAYGFNYSSSYSIFASDPTTWPIQVTHAPIEGHEAPFEEFMSVRKGAQR</sequence>
<dbReference type="AlphaFoldDB" id="A0A4R4Q8D7"/>
<dbReference type="PANTHER" id="PTHR11079:SF161">
    <property type="entry name" value="CMP_DCMP-TYPE DEAMINASE DOMAIN-CONTAINING PROTEIN"/>
    <property type="match status" value="1"/>
</dbReference>
<feature type="domain" description="CMP/dCMP-type deaminase" evidence="1">
    <location>
        <begin position="7"/>
        <end position="118"/>
    </location>
</feature>
<name>A0A4R4Q8D7_9ACTN</name>
<dbReference type="OrthoDB" id="9802676at2"/>
<evidence type="ECO:0000313" key="2">
    <source>
        <dbReference type="EMBL" id="TDC31252.1"/>
    </source>
</evidence>
<proteinExistence type="predicted"/>
<dbReference type="GO" id="GO:0006152">
    <property type="term" value="P:purine nucleoside catabolic process"/>
    <property type="evidence" value="ECO:0007669"/>
    <property type="project" value="TreeGrafter"/>
</dbReference>
<dbReference type="EMBL" id="SMKA01000035">
    <property type="protein sequence ID" value="TDC31252.1"/>
    <property type="molecule type" value="Genomic_DNA"/>
</dbReference>
<dbReference type="RefSeq" id="WP_132405583.1">
    <property type="nucleotide sequence ID" value="NZ_SMKA01000035.1"/>
</dbReference>
<keyword evidence="3" id="KW-1185">Reference proteome</keyword>
<comment type="caution">
    <text evidence="2">The sequence shown here is derived from an EMBL/GenBank/DDBJ whole genome shotgun (WGS) entry which is preliminary data.</text>
</comment>
<dbReference type="InterPro" id="IPR016193">
    <property type="entry name" value="Cytidine_deaminase-like"/>
</dbReference>
<dbReference type="SUPFAM" id="SSF53927">
    <property type="entry name" value="Cytidine deaminase-like"/>
    <property type="match status" value="1"/>
</dbReference>
<evidence type="ECO:0000313" key="3">
    <source>
        <dbReference type="Proteomes" id="UP000295075"/>
    </source>
</evidence>
<dbReference type="InterPro" id="IPR002125">
    <property type="entry name" value="CMP_dCMP_dom"/>
</dbReference>
<organism evidence="2 3">
    <name type="scientific">Kribbella albertanoniae</name>
    <dbReference type="NCBI Taxonomy" id="1266829"/>
    <lineage>
        <taxon>Bacteria</taxon>
        <taxon>Bacillati</taxon>
        <taxon>Actinomycetota</taxon>
        <taxon>Actinomycetes</taxon>
        <taxon>Propionibacteriales</taxon>
        <taxon>Kribbellaceae</taxon>
        <taxon>Kribbella</taxon>
    </lineage>
</organism>
<gene>
    <name evidence="2" type="ORF">E1261_11255</name>
</gene>
<evidence type="ECO:0000259" key="1">
    <source>
        <dbReference type="PROSITE" id="PS51747"/>
    </source>
</evidence>
<accession>A0A4R4Q8D7</accession>